<gene>
    <name evidence="2" type="ORF">FGW20_11910</name>
</gene>
<keyword evidence="3" id="KW-1185">Reference proteome</keyword>
<name>A0ABT8M555_9EURY</name>
<keyword evidence="1" id="KW-0472">Membrane</keyword>
<evidence type="ECO:0000313" key="2">
    <source>
        <dbReference type="EMBL" id="MDN7013724.1"/>
    </source>
</evidence>
<sequence>MPHTNTSAFPCLYESISRSRLRFAIPPLVAVIAWAVWVCVASVASGHPGPMPLYALLTLFLVLMILAVAGAATPFPLVAGVLSFHGRIQTMLVTAAAMTPLVFPLFITPHRWRGEPPLLADRLPIFGWLLDDAMSALPLAEDSLAHGLVFSAFTFLGFYLECVLVAAVFYILLRAVISFRRPNSEDGSNTK</sequence>
<comment type="caution">
    <text evidence="2">The sequence shown here is derived from an EMBL/GenBank/DDBJ whole genome shotgun (WGS) entry which is preliminary data.</text>
</comment>
<dbReference type="EMBL" id="VCYI01000018">
    <property type="protein sequence ID" value="MDN7013724.1"/>
    <property type="molecule type" value="Genomic_DNA"/>
</dbReference>
<organism evidence="2 3">
    <name type="scientific">Methanoculleus methanifontis</name>
    <dbReference type="NCBI Taxonomy" id="2584086"/>
    <lineage>
        <taxon>Archaea</taxon>
        <taxon>Methanobacteriati</taxon>
        <taxon>Methanobacteriota</taxon>
        <taxon>Stenosarchaea group</taxon>
        <taxon>Methanomicrobia</taxon>
        <taxon>Methanomicrobiales</taxon>
        <taxon>Methanomicrobiaceae</taxon>
        <taxon>Methanoculleus</taxon>
    </lineage>
</organism>
<feature type="transmembrane region" description="Helical" evidence="1">
    <location>
        <begin position="90"/>
        <end position="107"/>
    </location>
</feature>
<reference evidence="2" key="1">
    <citation type="submission" date="2019-05" db="EMBL/GenBank/DDBJ databases">
        <title>Isolation and characterization of methanogens from the cold seep sediment at Four-Way Closure Ridge.</title>
        <authorList>
            <person name="You Y.-T."/>
            <person name="Chen S.-C."/>
            <person name="Zhang W.-L."/>
            <person name="Lai M.-C."/>
        </authorList>
    </citation>
    <scope>NUCLEOTIDE SEQUENCE</scope>
    <source>
        <strain evidence="2">FWC-SCC3</strain>
    </source>
</reference>
<keyword evidence="1" id="KW-0812">Transmembrane</keyword>
<feature type="transmembrane region" description="Helical" evidence="1">
    <location>
        <begin position="23"/>
        <end position="47"/>
    </location>
</feature>
<keyword evidence="1" id="KW-1133">Transmembrane helix</keyword>
<evidence type="ECO:0000313" key="3">
    <source>
        <dbReference type="Proteomes" id="UP001168423"/>
    </source>
</evidence>
<feature type="transmembrane region" description="Helical" evidence="1">
    <location>
        <begin position="53"/>
        <end position="78"/>
    </location>
</feature>
<accession>A0ABT8M555</accession>
<proteinExistence type="predicted"/>
<protein>
    <submittedName>
        <fullName evidence="2">Uncharacterized protein</fullName>
    </submittedName>
</protein>
<dbReference type="RefSeq" id="WP_301678318.1">
    <property type="nucleotide sequence ID" value="NZ_VCYI01000018.1"/>
</dbReference>
<feature type="transmembrane region" description="Helical" evidence="1">
    <location>
        <begin position="148"/>
        <end position="173"/>
    </location>
</feature>
<dbReference type="Proteomes" id="UP001168423">
    <property type="component" value="Unassembled WGS sequence"/>
</dbReference>
<evidence type="ECO:0000256" key="1">
    <source>
        <dbReference type="SAM" id="Phobius"/>
    </source>
</evidence>